<accession>A0A2P7QXE2</accession>
<proteinExistence type="predicted"/>
<evidence type="ECO:0000313" key="1">
    <source>
        <dbReference type="EMBL" id="PSJ42636.1"/>
    </source>
</evidence>
<dbReference type="EMBL" id="PXYG01000009">
    <property type="protein sequence ID" value="PSJ42636.1"/>
    <property type="molecule type" value="Genomic_DNA"/>
</dbReference>
<dbReference type="AlphaFoldDB" id="A0A2P7QXE2"/>
<protein>
    <submittedName>
        <fullName evidence="1">Uncharacterized protein</fullName>
    </submittedName>
</protein>
<sequence length="62" mass="6843">MTPGHAARMERITPWEGRVTALPDGRINTTAVIRPVDLVIVGTSLLMAKNTESCAAKWRRLL</sequence>
<name>A0A2P7QXE2_9GAMM</name>
<evidence type="ECO:0000313" key="2">
    <source>
        <dbReference type="Proteomes" id="UP000240243"/>
    </source>
</evidence>
<reference evidence="1 2" key="1">
    <citation type="submission" date="2018-03" db="EMBL/GenBank/DDBJ databases">
        <title>The draft genome of Zobellella sp. 59N8.</title>
        <authorList>
            <person name="Liu L."/>
            <person name="Li L."/>
            <person name="Zhang X."/>
            <person name="Liang L."/>
            <person name="Wang T."/>
        </authorList>
    </citation>
    <scope>NUCLEOTIDE SEQUENCE [LARGE SCALE GENOMIC DNA]</scope>
    <source>
        <strain evidence="1 2">59N8</strain>
    </source>
</reference>
<gene>
    <name evidence="1" type="ORF">C7H85_16780</name>
</gene>
<organism evidence="1 2">
    <name type="scientific">Zobellella endophytica</name>
    <dbReference type="NCBI Taxonomy" id="2116700"/>
    <lineage>
        <taxon>Bacteria</taxon>
        <taxon>Pseudomonadati</taxon>
        <taxon>Pseudomonadota</taxon>
        <taxon>Gammaproteobacteria</taxon>
        <taxon>Aeromonadales</taxon>
        <taxon>Aeromonadaceae</taxon>
        <taxon>Zobellella</taxon>
    </lineage>
</organism>
<keyword evidence="2" id="KW-1185">Reference proteome</keyword>
<dbReference type="Proteomes" id="UP000240243">
    <property type="component" value="Unassembled WGS sequence"/>
</dbReference>
<comment type="caution">
    <text evidence="1">The sequence shown here is derived from an EMBL/GenBank/DDBJ whole genome shotgun (WGS) entry which is preliminary data.</text>
</comment>